<organism evidence="2 3">
    <name type="scientific">Aphanomyces astaci</name>
    <name type="common">Crayfish plague agent</name>
    <dbReference type="NCBI Taxonomy" id="112090"/>
    <lineage>
        <taxon>Eukaryota</taxon>
        <taxon>Sar</taxon>
        <taxon>Stramenopiles</taxon>
        <taxon>Oomycota</taxon>
        <taxon>Saprolegniomycetes</taxon>
        <taxon>Saprolegniales</taxon>
        <taxon>Verrucalvaceae</taxon>
        <taxon>Aphanomyces</taxon>
    </lineage>
</organism>
<dbReference type="InterPro" id="IPR005607">
    <property type="entry name" value="BSD_dom"/>
</dbReference>
<dbReference type="InterPro" id="IPR035925">
    <property type="entry name" value="BSD_dom_sf"/>
</dbReference>
<dbReference type="SUPFAM" id="SSF140383">
    <property type="entry name" value="BSD domain-like"/>
    <property type="match status" value="1"/>
</dbReference>
<protein>
    <recommendedName>
        <fullName evidence="1">BSD domain-containing protein</fullName>
    </recommendedName>
</protein>
<dbReference type="Proteomes" id="UP000284702">
    <property type="component" value="Unassembled WGS sequence"/>
</dbReference>
<evidence type="ECO:0000259" key="1">
    <source>
        <dbReference type="PROSITE" id="PS50858"/>
    </source>
</evidence>
<dbReference type="InterPro" id="IPR015421">
    <property type="entry name" value="PyrdxlP-dep_Trfase_major"/>
</dbReference>
<dbReference type="GO" id="GO:0030170">
    <property type="term" value="F:pyridoxal phosphate binding"/>
    <property type="evidence" value="ECO:0007669"/>
    <property type="project" value="TreeGrafter"/>
</dbReference>
<dbReference type="VEuPathDB" id="FungiDB:H257_16486"/>
<dbReference type="GO" id="GO:0008483">
    <property type="term" value="F:transaminase activity"/>
    <property type="evidence" value="ECO:0007669"/>
    <property type="project" value="TreeGrafter"/>
</dbReference>
<evidence type="ECO:0000313" key="3">
    <source>
        <dbReference type="Proteomes" id="UP000284702"/>
    </source>
</evidence>
<dbReference type="Gene3D" id="1.10.3970.10">
    <property type="entry name" value="BSD domain"/>
    <property type="match status" value="1"/>
</dbReference>
<dbReference type="InterPro" id="IPR015424">
    <property type="entry name" value="PyrdxlP-dep_Trfase"/>
</dbReference>
<dbReference type="Gene3D" id="3.40.640.10">
    <property type="entry name" value="Type I PLP-dependent aspartate aminotransferase-like (Major domain)"/>
    <property type="match status" value="1"/>
</dbReference>
<comment type="caution">
    <text evidence="2">The sequence shown here is derived from an EMBL/GenBank/DDBJ whole genome shotgun (WGS) entry which is preliminary data.</text>
</comment>
<proteinExistence type="predicted"/>
<dbReference type="InterPro" id="IPR000653">
    <property type="entry name" value="DegT/StrS_aminotransferase"/>
</dbReference>
<dbReference type="VEuPathDB" id="FungiDB:H257_16485"/>
<dbReference type="EMBL" id="MZMZ02001040">
    <property type="protein sequence ID" value="RQM29961.1"/>
    <property type="molecule type" value="Genomic_DNA"/>
</dbReference>
<dbReference type="SUPFAM" id="SSF53383">
    <property type="entry name" value="PLP-dependent transferases"/>
    <property type="match status" value="1"/>
</dbReference>
<evidence type="ECO:0000313" key="2">
    <source>
        <dbReference type="EMBL" id="RQM29961.1"/>
    </source>
</evidence>
<dbReference type="AlphaFoldDB" id="A0A425DL39"/>
<accession>A0A425DL39</accession>
<dbReference type="GO" id="GO:0000271">
    <property type="term" value="P:polysaccharide biosynthetic process"/>
    <property type="evidence" value="ECO:0007669"/>
    <property type="project" value="TreeGrafter"/>
</dbReference>
<reference evidence="2" key="1">
    <citation type="submission" date="2018-07" db="EMBL/GenBank/DDBJ databases">
        <title>Annotation of Aphanomyces astaci genome assembly.</title>
        <authorList>
            <person name="Studholme D.J."/>
        </authorList>
    </citation>
    <scope>NUCLEOTIDE SEQUENCE [LARGE SCALE GENOMIC DNA]</scope>
    <source>
        <strain evidence="2">Pc</strain>
    </source>
</reference>
<sequence>MKRLTVRMPPHQMTMERPEVFKIDRRGTFIEGRSLRHPVVLGFFSFASQLGRQLTQDAMDLSTSAVETAKYLAVESTKVVEKASLMAQESLAEAFEASEETHLDMILDLPWVDAVKDGVFSISRTKANFHRLSLPTLEPIFDIDRFVQIAPALLALDDQLRQRHFELSYKLAEDVFWGNYFYHCHVLRVEHGLSPYMPIDGRVVPMAIPDTNQAADDDASALHVDEEEYGGVADDVADGRVEAAGPITTTQDDQKPPTTSTFSTMKSNLLHRSVQAKQKMQTIKRKIHFPSPEKIKDMQSSLLRRKSSVTESLERMSIPTMSSFRRSPSSFLRSKFEEHSGSLPWSIFPRKRLDITYSDIMSAIASCFSLKETDRDTLATDLETVFDPQGRALACLSVRTGFDLFLQAMAFPKGSEIICSSITIPDMLKVIHHHGLVAVPVDLDENTLAMQMDVLERSNTKCILVAHVFGTLNNLDTVSAFAKAHHILLLEDCAQAYCGPAYTGHRATDVALFSFGTIKTSTAFGGGMLRVSDRAILRKMRSINNSYEPRSRKFFLHRLLKYSVLHSLTTPAMFGLFFHVVSKLGADEVITSQIRGFAGDLISGIRQRPSMPLLFLLRRKLTTFDMAYVAKRKTKSEELEQLLRGIPHTSVPGVLAKNHYYWLFPVLVPHPRHVAAAMIQDGFDVTAGATQLAFVPHPTDASFDPVISKKVMQSLVYLPVTAEMPRWALEKMAKSLAAAVASTPSKL</sequence>
<feature type="domain" description="BSD" evidence="1">
    <location>
        <begin position="137"/>
        <end position="188"/>
    </location>
</feature>
<dbReference type="PANTHER" id="PTHR30244:SF34">
    <property type="entry name" value="DTDP-4-AMINO-4,6-DIDEOXYGALACTOSE TRANSAMINASE"/>
    <property type="match status" value="1"/>
</dbReference>
<keyword evidence="3" id="KW-1185">Reference proteome</keyword>
<dbReference type="PROSITE" id="PS50858">
    <property type="entry name" value="BSD"/>
    <property type="match status" value="1"/>
</dbReference>
<dbReference type="PANTHER" id="PTHR30244">
    <property type="entry name" value="TRANSAMINASE"/>
    <property type="match status" value="1"/>
</dbReference>
<dbReference type="Pfam" id="PF01041">
    <property type="entry name" value="DegT_DnrJ_EryC1"/>
    <property type="match status" value="1"/>
</dbReference>
<name>A0A425DL39_APHAT</name>
<gene>
    <name evidence="2" type="ORF">B5M09_012407</name>
</gene>